<name>A0A834X1A2_9FABA</name>
<reference evidence="2" key="1">
    <citation type="submission" date="2020-09" db="EMBL/GenBank/DDBJ databases">
        <title>Genome-Enabled Discovery of Anthraquinone Biosynthesis in Senna tora.</title>
        <authorList>
            <person name="Kang S.-H."/>
            <person name="Pandey R.P."/>
            <person name="Lee C.-M."/>
            <person name="Sim J.-S."/>
            <person name="Jeong J.-T."/>
            <person name="Choi B.-S."/>
            <person name="Jung M."/>
            <person name="Ginzburg D."/>
            <person name="Zhao K."/>
            <person name="Won S.Y."/>
            <person name="Oh T.-J."/>
            <person name="Yu Y."/>
            <person name="Kim N.-H."/>
            <person name="Lee O.R."/>
            <person name="Lee T.-H."/>
            <person name="Bashyal P."/>
            <person name="Kim T.-S."/>
            <person name="Lee W.-H."/>
            <person name="Kawkins C."/>
            <person name="Kim C.-K."/>
            <person name="Kim J.S."/>
            <person name="Ahn B.O."/>
            <person name="Rhee S.Y."/>
            <person name="Sohng J.K."/>
        </authorList>
    </citation>
    <scope>NUCLEOTIDE SEQUENCE</scope>
    <source>
        <tissue evidence="2">Leaf</tissue>
    </source>
</reference>
<protein>
    <submittedName>
        <fullName evidence="2">Uncharacterized protein</fullName>
    </submittedName>
</protein>
<proteinExistence type="predicted"/>
<evidence type="ECO:0000256" key="1">
    <source>
        <dbReference type="SAM" id="MobiDB-lite"/>
    </source>
</evidence>
<sequence length="20" mass="2086">MGMPQKGGAYQSGAIHNILL</sequence>
<accession>A0A834X1A2</accession>
<keyword evidence="3" id="KW-1185">Reference proteome</keyword>
<gene>
    <name evidence="2" type="ORF">G2W53_010978</name>
</gene>
<evidence type="ECO:0000313" key="2">
    <source>
        <dbReference type="EMBL" id="KAF7836119.1"/>
    </source>
</evidence>
<comment type="caution">
    <text evidence="2">The sequence shown here is derived from an EMBL/GenBank/DDBJ whole genome shotgun (WGS) entry which is preliminary data.</text>
</comment>
<dbReference type="AlphaFoldDB" id="A0A834X1A2"/>
<dbReference type="Proteomes" id="UP000634136">
    <property type="component" value="Unassembled WGS sequence"/>
</dbReference>
<dbReference type="EMBL" id="JAAIUW010000004">
    <property type="protein sequence ID" value="KAF7836119.1"/>
    <property type="molecule type" value="Genomic_DNA"/>
</dbReference>
<evidence type="ECO:0000313" key="3">
    <source>
        <dbReference type="Proteomes" id="UP000634136"/>
    </source>
</evidence>
<feature type="region of interest" description="Disordered" evidence="1">
    <location>
        <begin position="1"/>
        <end position="20"/>
    </location>
</feature>
<organism evidence="2 3">
    <name type="scientific">Senna tora</name>
    <dbReference type="NCBI Taxonomy" id="362788"/>
    <lineage>
        <taxon>Eukaryota</taxon>
        <taxon>Viridiplantae</taxon>
        <taxon>Streptophyta</taxon>
        <taxon>Embryophyta</taxon>
        <taxon>Tracheophyta</taxon>
        <taxon>Spermatophyta</taxon>
        <taxon>Magnoliopsida</taxon>
        <taxon>eudicotyledons</taxon>
        <taxon>Gunneridae</taxon>
        <taxon>Pentapetalae</taxon>
        <taxon>rosids</taxon>
        <taxon>fabids</taxon>
        <taxon>Fabales</taxon>
        <taxon>Fabaceae</taxon>
        <taxon>Caesalpinioideae</taxon>
        <taxon>Cassia clade</taxon>
        <taxon>Senna</taxon>
    </lineage>
</organism>